<dbReference type="PANTHER" id="PTHR36307">
    <property type="entry name" value="FLAGELLA BASAL BODY P-RING FORMATION PROTEIN FLGA"/>
    <property type="match status" value="1"/>
</dbReference>
<comment type="similarity">
    <text evidence="2 7">Belongs to the FlgA family.</text>
</comment>
<dbReference type="Gene3D" id="3.90.1210.10">
    <property type="entry name" value="Antifreeze-like/N-acetylneuraminic acid synthase C-terminal domain"/>
    <property type="match status" value="1"/>
</dbReference>
<dbReference type="PANTHER" id="PTHR36307:SF1">
    <property type="entry name" value="FLAGELLA BASAL BODY P-RING FORMATION PROTEIN FLGA"/>
    <property type="match status" value="1"/>
</dbReference>
<dbReference type="Proteomes" id="UP001595962">
    <property type="component" value="Unassembled WGS sequence"/>
</dbReference>
<keyword evidence="10" id="KW-1185">Reference proteome</keyword>
<comment type="subcellular location">
    <subcellularLocation>
        <location evidence="1 7">Periplasm</location>
    </subcellularLocation>
</comment>
<protein>
    <recommendedName>
        <fullName evidence="3 7">Flagella basal body P-ring formation protein FlgA</fullName>
    </recommendedName>
</protein>
<gene>
    <name evidence="9" type="primary">flgA</name>
    <name evidence="9" type="ORF">ACFO3I_02320</name>
</gene>
<keyword evidence="9" id="KW-0966">Cell projection</keyword>
<dbReference type="InterPro" id="IPR013974">
    <property type="entry name" value="SAF"/>
</dbReference>
<reference evidence="10" key="1">
    <citation type="journal article" date="2019" name="Int. J. Syst. Evol. Microbiol.">
        <title>The Global Catalogue of Microorganisms (GCM) 10K type strain sequencing project: providing services to taxonomists for standard genome sequencing and annotation.</title>
        <authorList>
            <consortium name="The Broad Institute Genomics Platform"/>
            <consortium name="The Broad Institute Genome Sequencing Center for Infectious Disease"/>
            <person name="Wu L."/>
            <person name="Ma J."/>
        </authorList>
    </citation>
    <scope>NUCLEOTIDE SEQUENCE [LARGE SCALE GENOMIC DNA]</scope>
    <source>
        <strain evidence="10">DT28</strain>
    </source>
</reference>
<keyword evidence="5 7" id="KW-0574">Periplasm</keyword>
<dbReference type="Gene3D" id="2.30.30.760">
    <property type="match status" value="1"/>
</dbReference>
<evidence type="ECO:0000256" key="3">
    <source>
        <dbReference type="ARBA" id="ARBA00014754"/>
    </source>
</evidence>
<keyword evidence="9" id="KW-0969">Cilium</keyword>
<dbReference type="SMART" id="SM00858">
    <property type="entry name" value="SAF"/>
    <property type="match status" value="1"/>
</dbReference>
<evidence type="ECO:0000259" key="8">
    <source>
        <dbReference type="SMART" id="SM00858"/>
    </source>
</evidence>
<evidence type="ECO:0000256" key="7">
    <source>
        <dbReference type="RuleBase" id="RU362063"/>
    </source>
</evidence>
<dbReference type="Pfam" id="PF13144">
    <property type="entry name" value="ChapFlgA"/>
    <property type="match status" value="1"/>
</dbReference>
<dbReference type="NCBIfam" id="TIGR03170">
    <property type="entry name" value="flgA_cterm"/>
    <property type="match status" value="1"/>
</dbReference>
<comment type="caution">
    <text evidence="9">The sequence shown here is derived from an EMBL/GenBank/DDBJ whole genome shotgun (WGS) entry which is preliminary data.</text>
</comment>
<dbReference type="CDD" id="cd11614">
    <property type="entry name" value="SAF_CpaB_FlgA_like"/>
    <property type="match status" value="1"/>
</dbReference>
<evidence type="ECO:0000313" key="9">
    <source>
        <dbReference type="EMBL" id="MFC4653853.1"/>
    </source>
</evidence>
<keyword evidence="4" id="KW-0732">Signal</keyword>
<evidence type="ECO:0000256" key="5">
    <source>
        <dbReference type="ARBA" id="ARBA00022764"/>
    </source>
</evidence>
<dbReference type="RefSeq" id="WP_377331431.1">
    <property type="nucleotide sequence ID" value="NZ_JBHSGB010000002.1"/>
</dbReference>
<evidence type="ECO:0000313" key="10">
    <source>
        <dbReference type="Proteomes" id="UP001595962"/>
    </source>
</evidence>
<keyword evidence="7" id="KW-1005">Bacterial flagellum biogenesis</keyword>
<proteinExistence type="inferred from homology"/>
<evidence type="ECO:0000256" key="1">
    <source>
        <dbReference type="ARBA" id="ARBA00004418"/>
    </source>
</evidence>
<evidence type="ECO:0000256" key="2">
    <source>
        <dbReference type="ARBA" id="ARBA00010474"/>
    </source>
</evidence>
<name>A0ABV9JHD1_9GAMM</name>
<dbReference type="InterPro" id="IPR017585">
    <property type="entry name" value="SAF_FlgA"/>
</dbReference>
<keyword evidence="9" id="KW-0282">Flagellum</keyword>
<organism evidence="9 10">
    <name type="scientific">Rheinheimera marina</name>
    <dbReference type="NCBI Taxonomy" id="1774958"/>
    <lineage>
        <taxon>Bacteria</taxon>
        <taxon>Pseudomonadati</taxon>
        <taxon>Pseudomonadota</taxon>
        <taxon>Gammaproteobacteria</taxon>
        <taxon>Chromatiales</taxon>
        <taxon>Chromatiaceae</taxon>
        <taxon>Rheinheimera</taxon>
    </lineage>
</organism>
<feature type="domain" description="SAF" evidence="8">
    <location>
        <begin position="82"/>
        <end position="144"/>
    </location>
</feature>
<evidence type="ECO:0000256" key="6">
    <source>
        <dbReference type="ARBA" id="ARBA00025643"/>
    </source>
</evidence>
<dbReference type="EMBL" id="JBHSGB010000002">
    <property type="protein sequence ID" value="MFC4653853.1"/>
    <property type="molecule type" value="Genomic_DNA"/>
</dbReference>
<dbReference type="InterPro" id="IPR039246">
    <property type="entry name" value="Flagellar_FlgA"/>
</dbReference>
<sequence length="210" mass="23200">MQQAIQHEVNRFSQKLGGPAQPKSKISLSLPAALQDKAACPGLQISRSNPQQAPWGRVSYSLNCKGQPSWQSRATAQVQVWLPIVVTSRALQRDEVLNAGMLKLELTELRQSRLDPELQLEPLVGMRTKRRFSAGQPVSRHLLEAQLLVRKGEQVIIQVKATDFAASTTGVALEDGVLQQRIKVRNSSSGTELEAEVVAENTVQTLFRKD</sequence>
<evidence type="ECO:0000256" key="4">
    <source>
        <dbReference type="ARBA" id="ARBA00022729"/>
    </source>
</evidence>
<accession>A0ABV9JHD1</accession>
<comment type="function">
    <text evidence="6 7">Involved in the assembly process of the P-ring formation. It may associate with FlgF on the rod constituting a structure essential for the P-ring assembly or may act as a modulator protein for the P-ring assembly.</text>
</comment>